<evidence type="ECO:0000313" key="3">
    <source>
        <dbReference type="Proteomes" id="UP001151760"/>
    </source>
</evidence>
<comment type="caution">
    <text evidence="2">The sequence shown here is derived from an EMBL/GenBank/DDBJ whole genome shotgun (WGS) entry which is preliminary data.</text>
</comment>
<name>A0ABQ5J673_9ASTR</name>
<feature type="region of interest" description="Disordered" evidence="1">
    <location>
        <begin position="54"/>
        <end position="77"/>
    </location>
</feature>
<dbReference type="EMBL" id="BQNB010021595">
    <property type="protein sequence ID" value="GJU08036.1"/>
    <property type="molecule type" value="Genomic_DNA"/>
</dbReference>
<protein>
    <submittedName>
        <fullName evidence="2">Uncharacterized protein</fullName>
    </submittedName>
</protein>
<keyword evidence="3" id="KW-1185">Reference proteome</keyword>
<organism evidence="2 3">
    <name type="scientific">Tanacetum coccineum</name>
    <dbReference type="NCBI Taxonomy" id="301880"/>
    <lineage>
        <taxon>Eukaryota</taxon>
        <taxon>Viridiplantae</taxon>
        <taxon>Streptophyta</taxon>
        <taxon>Embryophyta</taxon>
        <taxon>Tracheophyta</taxon>
        <taxon>Spermatophyta</taxon>
        <taxon>Magnoliopsida</taxon>
        <taxon>eudicotyledons</taxon>
        <taxon>Gunneridae</taxon>
        <taxon>Pentapetalae</taxon>
        <taxon>asterids</taxon>
        <taxon>campanulids</taxon>
        <taxon>Asterales</taxon>
        <taxon>Asteraceae</taxon>
        <taxon>Asteroideae</taxon>
        <taxon>Anthemideae</taxon>
        <taxon>Anthemidinae</taxon>
        <taxon>Tanacetum</taxon>
    </lineage>
</organism>
<accession>A0ABQ5J673</accession>
<evidence type="ECO:0000256" key="1">
    <source>
        <dbReference type="SAM" id="MobiDB-lite"/>
    </source>
</evidence>
<reference evidence="2" key="2">
    <citation type="submission" date="2022-01" db="EMBL/GenBank/DDBJ databases">
        <authorList>
            <person name="Yamashiro T."/>
            <person name="Shiraishi A."/>
            <person name="Satake H."/>
            <person name="Nakayama K."/>
        </authorList>
    </citation>
    <scope>NUCLEOTIDE SEQUENCE</scope>
</reference>
<proteinExistence type="predicted"/>
<reference evidence="2" key="1">
    <citation type="journal article" date="2022" name="Int. J. Mol. Sci.">
        <title>Draft Genome of Tanacetum Coccineum: Genomic Comparison of Closely Related Tanacetum-Family Plants.</title>
        <authorList>
            <person name="Yamashiro T."/>
            <person name="Shiraishi A."/>
            <person name="Nakayama K."/>
            <person name="Satake H."/>
        </authorList>
    </citation>
    <scope>NUCLEOTIDE SEQUENCE</scope>
</reference>
<gene>
    <name evidence="2" type="ORF">Tco_1124466</name>
</gene>
<sequence length="332" mass="39200">MMTYLKHVGNFKHSELKSKKFEDIQAMYEKIKRSDEDFIAIGSVEDDRLITKMNKKDSSKEEEIKQESKEVVKEEDKGKEFKKRKPFDESKRSEEINMNVRNKKVLSVFDREDLDAIYKLVMDIYQDKIPEGVHTLMTDEGLVIHMLIEKKYPLKKEIVVQMLKLKLESEEKYYVLGIDHDLFQEDERCYLSKSKRLLVKEHPNPLNGWVPAKEGCKDPFSLSGPSSKISFHMILESLCKDEKGIKNDIEPITPTMTVNRLVLKWEEKIKLHQEKEIEFDRWRNTNLKNERSAPVKIKDGVDDEGEVTLYLTRRSLEVLRKFHWMILGGRFN</sequence>
<dbReference type="Proteomes" id="UP001151760">
    <property type="component" value="Unassembled WGS sequence"/>
</dbReference>
<evidence type="ECO:0000313" key="2">
    <source>
        <dbReference type="EMBL" id="GJU08036.1"/>
    </source>
</evidence>